<keyword evidence="4" id="KW-1185">Reference proteome</keyword>
<keyword evidence="1" id="KW-0732">Signal</keyword>
<evidence type="ECO:0000313" key="3">
    <source>
        <dbReference type="EMBL" id="APG24220.1"/>
    </source>
</evidence>
<dbReference type="RefSeq" id="WP_072286038.1">
    <property type="nucleotide sequence ID" value="NZ_CP015455.1"/>
</dbReference>
<dbReference type="PANTHER" id="PTHR37945:SF1">
    <property type="entry name" value="EXTRACELLULAR TUNGSTATE BINDING PROTEIN"/>
    <property type="match status" value="1"/>
</dbReference>
<evidence type="ECO:0000259" key="2">
    <source>
        <dbReference type="Pfam" id="PF12849"/>
    </source>
</evidence>
<dbReference type="PANTHER" id="PTHR37945">
    <property type="entry name" value="EXTRACELLULAR TUNGSTATE BINDING PROTEIN"/>
    <property type="match status" value="1"/>
</dbReference>
<evidence type="ECO:0000313" key="4">
    <source>
        <dbReference type="Proteomes" id="UP000182264"/>
    </source>
</evidence>
<dbReference type="InterPro" id="IPR052738">
    <property type="entry name" value="ABC-Tungstate_binding"/>
</dbReference>
<feature type="chain" id="PRO_5010257092" evidence="1">
    <location>
        <begin position="25"/>
        <end position="268"/>
    </location>
</feature>
<dbReference type="Proteomes" id="UP000182264">
    <property type="component" value="Chromosome"/>
</dbReference>
<feature type="domain" description="PBP" evidence="2">
    <location>
        <begin position="30"/>
        <end position="248"/>
    </location>
</feature>
<organism evidence="3 4">
    <name type="scientific">Syntrophotalea acetylenica</name>
    <name type="common">Pelobacter acetylenicus</name>
    <dbReference type="NCBI Taxonomy" id="29542"/>
    <lineage>
        <taxon>Bacteria</taxon>
        <taxon>Pseudomonadati</taxon>
        <taxon>Thermodesulfobacteriota</taxon>
        <taxon>Desulfuromonadia</taxon>
        <taxon>Desulfuromonadales</taxon>
        <taxon>Syntrophotaleaceae</taxon>
        <taxon>Syntrophotalea</taxon>
    </lineage>
</organism>
<gene>
    <name evidence="3" type="ORF">A7E75_03600</name>
</gene>
<reference evidence="3 4" key="1">
    <citation type="journal article" date="2017" name="Genome Announc.">
        <title>Complete Genome Sequences of Two Acetylene-Fermenting Pelobacter acetylenicus Strains.</title>
        <authorList>
            <person name="Sutton J.M."/>
            <person name="Baesman S.M."/>
            <person name="Fierst J.L."/>
            <person name="Poret-Peterson A.T."/>
            <person name="Oremland R.S."/>
            <person name="Dunlap D.S."/>
            <person name="Akob D.M."/>
        </authorList>
    </citation>
    <scope>NUCLEOTIDE SEQUENCE [LARGE SCALE GENOMIC DNA]</scope>
    <source>
        <strain evidence="3 4">DSM 3247</strain>
    </source>
</reference>
<dbReference type="KEGG" id="pace:A6070_12225"/>
<feature type="signal peptide" evidence="1">
    <location>
        <begin position="1"/>
        <end position="24"/>
    </location>
</feature>
<protein>
    <submittedName>
        <fullName evidence="3">Tungsten ABC transporter substrate-binding protein</fullName>
    </submittedName>
</protein>
<dbReference type="SUPFAM" id="SSF53850">
    <property type="entry name" value="Periplasmic binding protein-like II"/>
    <property type="match status" value="1"/>
</dbReference>
<dbReference type="InterPro" id="IPR024370">
    <property type="entry name" value="PBP_domain"/>
</dbReference>
<dbReference type="Gene3D" id="3.40.190.10">
    <property type="entry name" value="Periplasmic binding protein-like II"/>
    <property type="match status" value="2"/>
</dbReference>
<proteinExistence type="predicted"/>
<name>A0A1L3GE44_SYNAC</name>
<dbReference type="OrthoDB" id="186379at2"/>
<dbReference type="EMBL" id="CP015518">
    <property type="protein sequence ID" value="APG24220.1"/>
    <property type="molecule type" value="Genomic_DNA"/>
</dbReference>
<accession>A0A1L3GE44</accession>
<dbReference type="STRING" id="29542.A6070_12225"/>
<sequence>MRSSLRILSSVLLLMAIFCSGAMAVERLKLSTTTSTENSGLLAAILPAFEKKHDCKVDVIAVGTGKSLKIAENGDVDVTLVHARSLEDAFVAAGFGVNRRDVMYNDFIIIGPAKDPAGVKKAKSAAEAMKRIADAKATFVSRGDESGTHVMEKTMWKAADVSPKGAWYVEAGQGMGEVIIMANERQGYTLTDRATYIAYQNKVKLPIAFQGDKALFNPYGVIAVNPKRHPHVKYDLAMAFIAYLTSNEGQKAIADFKVKGQQLFFVYE</sequence>
<evidence type="ECO:0000256" key="1">
    <source>
        <dbReference type="SAM" id="SignalP"/>
    </source>
</evidence>
<dbReference type="Pfam" id="PF12849">
    <property type="entry name" value="PBP_like_2"/>
    <property type="match status" value="1"/>
</dbReference>
<dbReference type="AlphaFoldDB" id="A0A1L3GE44"/>